<feature type="chain" id="PRO_5037791823" evidence="2">
    <location>
        <begin position="35"/>
        <end position="166"/>
    </location>
</feature>
<dbReference type="SUPFAM" id="SSF47473">
    <property type="entry name" value="EF-hand"/>
    <property type="match status" value="1"/>
</dbReference>
<protein>
    <submittedName>
        <fullName evidence="4">EF-hand domain-containing protein</fullName>
    </submittedName>
</protein>
<dbReference type="AlphaFoldDB" id="A0A973W832"/>
<sequence>MLAAWKREEDLSREKLLCVTALGLLLTSSLPLLAQTAACPAQDGLLKSGPPIWDANRDGVYTCDEWKSFADRIFASADRNRDGRLDPSEFATVQKADATLADADFGYFDENQDGKITRKEFVEKPNAFILRFDSNGDCRVTADELRAATAPKGPQGPAERPRDRFH</sequence>
<feature type="domain" description="EF-hand" evidence="3">
    <location>
        <begin position="120"/>
        <end position="155"/>
    </location>
</feature>
<dbReference type="InterPro" id="IPR002048">
    <property type="entry name" value="EF_hand_dom"/>
</dbReference>
<gene>
    <name evidence="4" type="ORF">HAP48_042360</name>
</gene>
<dbReference type="Gene3D" id="1.10.238.10">
    <property type="entry name" value="EF-hand"/>
    <property type="match status" value="2"/>
</dbReference>
<accession>A0A973W832</accession>
<feature type="region of interest" description="Disordered" evidence="1">
    <location>
        <begin position="146"/>
        <end position="166"/>
    </location>
</feature>
<keyword evidence="2" id="KW-0732">Signal</keyword>
<name>A0A973W832_9BRAD</name>
<dbReference type="RefSeq" id="WP_166213665.1">
    <property type="nucleotide sequence ID" value="NZ_CP088285.1"/>
</dbReference>
<comment type="caution">
    <text evidence="4">The sequence shown here is derived from an EMBL/GenBank/DDBJ whole genome shotgun (WGS) entry which is preliminary data.</text>
</comment>
<dbReference type="PROSITE" id="PS00018">
    <property type="entry name" value="EF_HAND_1"/>
    <property type="match status" value="1"/>
</dbReference>
<dbReference type="PROSITE" id="PS50222">
    <property type="entry name" value="EF_HAND_2"/>
    <property type="match status" value="2"/>
</dbReference>
<evidence type="ECO:0000256" key="2">
    <source>
        <dbReference type="SAM" id="SignalP"/>
    </source>
</evidence>
<dbReference type="EMBL" id="JAAOLE020000001">
    <property type="protein sequence ID" value="NVI49371.1"/>
    <property type="molecule type" value="Genomic_DNA"/>
</dbReference>
<feature type="signal peptide" evidence="2">
    <location>
        <begin position="1"/>
        <end position="34"/>
    </location>
</feature>
<reference evidence="4" key="1">
    <citation type="submission" date="2020-06" db="EMBL/GenBank/DDBJ databases">
        <title>Whole Genome Sequence of Bradyrhizobium sp. Strain 1S1.</title>
        <authorList>
            <person name="Bromfield E.S.P."/>
            <person name="Cloutier S."/>
        </authorList>
    </citation>
    <scope>NUCLEOTIDE SEQUENCE [LARGE SCALE GENOMIC DNA]</scope>
    <source>
        <strain evidence="4">1S1</strain>
    </source>
</reference>
<dbReference type="GO" id="GO:0005509">
    <property type="term" value="F:calcium ion binding"/>
    <property type="evidence" value="ECO:0007669"/>
    <property type="project" value="InterPro"/>
</dbReference>
<proteinExistence type="predicted"/>
<dbReference type="Pfam" id="PF13499">
    <property type="entry name" value="EF-hand_7"/>
    <property type="match status" value="1"/>
</dbReference>
<dbReference type="InterPro" id="IPR018247">
    <property type="entry name" value="EF_Hand_1_Ca_BS"/>
</dbReference>
<evidence type="ECO:0000259" key="3">
    <source>
        <dbReference type="PROSITE" id="PS50222"/>
    </source>
</evidence>
<evidence type="ECO:0000256" key="1">
    <source>
        <dbReference type="SAM" id="MobiDB-lite"/>
    </source>
</evidence>
<dbReference type="InterPro" id="IPR011992">
    <property type="entry name" value="EF-hand-dom_pair"/>
</dbReference>
<feature type="domain" description="EF-hand" evidence="3">
    <location>
        <begin position="65"/>
        <end position="100"/>
    </location>
</feature>
<organism evidence="4">
    <name type="scientific">Bradyrhizobium septentrionale</name>
    <dbReference type="NCBI Taxonomy" id="1404411"/>
    <lineage>
        <taxon>Bacteria</taxon>
        <taxon>Pseudomonadati</taxon>
        <taxon>Pseudomonadota</taxon>
        <taxon>Alphaproteobacteria</taxon>
        <taxon>Hyphomicrobiales</taxon>
        <taxon>Nitrobacteraceae</taxon>
        <taxon>Bradyrhizobium</taxon>
    </lineage>
</organism>
<dbReference type="SMART" id="SM00054">
    <property type="entry name" value="EFh"/>
    <property type="match status" value="2"/>
</dbReference>
<evidence type="ECO:0000313" key="4">
    <source>
        <dbReference type="EMBL" id="NVI49371.1"/>
    </source>
</evidence>